<name>A0A166MLD3_EXIGL</name>
<dbReference type="Proteomes" id="UP000077266">
    <property type="component" value="Unassembled WGS sequence"/>
</dbReference>
<dbReference type="InParanoid" id="A0A166MLD3"/>
<dbReference type="EMBL" id="KV427074">
    <property type="protein sequence ID" value="KZV78162.1"/>
    <property type="molecule type" value="Genomic_DNA"/>
</dbReference>
<evidence type="ECO:0000256" key="1">
    <source>
        <dbReference type="SAM" id="MobiDB-lite"/>
    </source>
</evidence>
<organism evidence="2 3">
    <name type="scientific">Exidia glandulosa HHB12029</name>
    <dbReference type="NCBI Taxonomy" id="1314781"/>
    <lineage>
        <taxon>Eukaryota</taxon>
        <taxon>Fungi</taxon>
        <taxon>Dikarya</taxon>
        <taxon>Basidiomycota</taxon>
        <taxon>Agaricomycotina</taxon>
        <taxon>Agaricomycetes</taxon>
        <taxon>Auriculariales</taxon>
        <taxon>Exidiaceae</taxon>
        <taxon>Exidia</taxon>
    </lineage>
</organism>
<reference evidence="2 3" key="1">
    <citation type="journal article" date="2016" name="Mol. Biol. Evol.">
        <title>Comparative Genomics of Early-Diverging Mushroom-Forming Fungi Provides Insights into the Origins of Lignocellulose Decay Capabilities.</title>
        <authorList>
            <person name="Nagy L.G."/>
            <person name="Riley R."/>
            <person name="Tritt A."/>
            <person name="Adam C."/>
            <person name="Daum C."/>
            <person name="Floudas D."/>
            <person name="Sun H."/>
            <person name="Yadav J.S."/>
            <person name="Pangilinan J."/>
            <person name="Larsson K.H."/>
            <person name="Matsuura K."/>
            <person name="Barry K."/>
            <person name="Labutti K."/>
            <person name="Kuo R."/>
            <person name="Ohm R.A."/>
            <person name="Bhattacharya S.S."/>
            <person name="Shirouzu T."/>
            <person name="Yoshinaga Y."/>
            <person name="Martin F.M."/>
            <person name="Grigoriev I.V."/>
            <person name="Hibbett D.S."/>
        </authorList>
    </citation>
    <scope>NUCLEOTIDE SEQUENCE [LARGE SCALE GENOMIC DNA]</scope>
    <source>
        <strain evidence="2 3">HHB12029</strain>
    </source>
</reference>
<evidence type="ECO:0000313" key="3">
    <source>
        <dbReference type="Proteomes" id="UP000077266"/>
    </source>
</evidence>
<sequence>MVSEAAGHQPDTAPHNTRTVVKGSDDLQGKGDADMETESLSLLPIPADAGVLSDGMTVADAIRSMHGKFHDLIFLASQINSAVLQRSDMSDMYMVVNESHYY</sequence>
<dbReference type="AlphaFoldDB" id="A0A166MLD3"/>
<keyword evidence="3" id="KW-1185">Reference proteome</keyword>
<evidence type="ECO:0000313" key="2">
    <source>
        <dbReference type="EMBL" id="KZV78162.1"/>
    </source>
</evidence>
<accession>A0A166MLD3</accession>
<protein>
    <submittedName>
        <fullName evidence="2">Uncharacterized protein</fullName>
    </submittedName>
</protein>
<gene>
    <name evidence="2" type="ORF">EXIGLDRAFT_784224</name>
</gene>
<proteinExistence type="predicted"/>
<feature type="region of interest" description="Disordered" evidence="1">
    <location>
        <begin position="1"/>
        <end position="36"/>
    </location>
</feature>
<feature type="compositionally biased region" description="Basic and acidic residues" evidence="1">
    <location>
        <begin position="23"/>
        <end position="33"/>
    </location>
</feature>